<feature type="repeat" description="TPR" evidence="3">
    <location>
        <begin position="186"/>
        <end position="219"/>
    </location>
</feature>
<dbReference type="Pfam" id="PF13181">
    <property type="entry name" value="TPR_8"/>
    <property type="match status" value="1"/>
</dbReference>
<reference evidence="4" key="1">
    <citation type="submission" date="2021-02" db="EMBL/GenBank/DDBJ databases">
        <authorList>
            <person name="Nowell W R."/>
        </authorList>
    </citation>
    <scope>NUCLEOTIDE SEQUENCE</scope>
</reference>
<evidence type="ECO:0008006" key="6">
    <source>
        <dbReference type="Google" id="ProtNLM"/>
    </source>
</evidence>
<evidence type="ECO:0000256" key="2">
    <source>
        <dbReference type="ARBA" id="ARBA00022803"/>
    </source>
</evidence>
<dbReference type="PROSITE" id="PS50293">
    <property type="entry name" value="TPR_REGION"/>
    <property type="match status" value="1"/>
</dbReference>
<dbReference type="EMBL" id="CAJOBH010238440">
    <property type="protein sequence ID" value="CAF5100235.1"/>
    <property type="molecule type" value="Genomic_DNA"/>
</dbReference>
<organism evidence="4 5">
    <name type="scientific">Rotaria magnacalcarata</name>
    <dbReference type="NCBI Taxonomy" id="392030"/>
    <lineage>
        <taxon>Eukaryota</taxon>
        <taxon>Metazoa</taxon>
        <taxon>Spiralia</taxon>
        <taxon>Gnathifera</taxon>
        <taxon>Rotifera</taxon>
        <taxon>Eurotatoria</taxon>
        <taxon>Bdelloidea</taxon>
        <taxon>Philodinida</taxon>
        <taxon>Philodinidae</taxon>
        <taxon>Rotaria</taxon>
    </lineage>
</organism>
<evidence type="ECO:0000313" key="4">
    <source>
        <dbReference type="EMBL" id="CAF5100235.1"/>
    </source>
</evidence>
<dbReference type="PANTHER" id="PTHR45641">
    <property type="entry name" value="TETRATRICOPEPTIDE REPEAT PROTEIN (AFU_ORTHOLOGUE AFUA_6G03870)"/>
    <property type="match status" value="1"/>
</dbReference>
<evidence type="ECO:0000256" key="3">
    <source>
        <dbReference type="PROSITE-ProRule" id="PRU00339"/>
    </source>
</evidence>
<dbReference type="InterPro" id="IPR011990">
    <property type="entry name" value="TPR-like_helical_dom_sf"/>
</dbReference>
<evidence type="ECO:0000313" key="5">
    <source>
        <dbReference type="Proteomes" id="UP000681967"/>
    </source>
</evidence>
<keyword evidence="2 3" id="KW-0802">TPR repeat</keyword>
<feature type="repeat" description="TPR" evidence="3">
    <location>
        <begin position="144"/>
        <end position="177"/>
    </location>
</feature>
<sequence>MLNGELQFFRNSIGEFLLVDGYFSVYLYRQHAIFHLNNIDIANNFEKNLFEISIDPNVDVNKSYCNSTSLSYLTNEEKIIFTLGSIFRLVDISQQDDGQMKIWIIKMKLSTHKHKRLKSLLENVKKQYHLQQFDPLPDDHANIADSYYGLGIIMDNKGDYEASLKWHKKCIQIKNETRLINNSSIAYNYNSIANVYQKQGDYKQALEYYNKTLNLFKEIFGENHSDIAMCLNNMACIYASEKRYSEALEC</sequence>
<dbReference type="PANTHER" id="PTHR45641:SF1">
    <property type="entry name" value="AAA+ ATPASE DOMAIN-CONTAINING PROTEIN"/>
    <property type="match status" value="1"/>
</dbReference>
<dbReference type="PROSITE" id="PS50005">
    <property type="entry name" value="TPR"/>
    <property type="match status" value="2"/>
</dbReference>
<evidence type="ECO:0000256" key="1">
    <source>
        <dbReference type="ARBA" id="ARBA00022737"/>
    </source>
</evidence>
<dbReference type="Pfam" id="PF13424">
    <property type="entry name" value="TPR_12"/>
    <property type="match status" value="1"/>
</dbReference>
<dbReference type="Proteomes" id="UP000681967">
    <property type="component" value="Unassembled WGS sequence"/>
</dbReference>
<dbReference type="AlphaFoldDB" id="A0A8S3F2X9"/>
<proteinExistence type="predicted"/>
<name>A0A8S3F2X9_9BILA</name>
<gene>
    <name evidence="4" type="ORF">BYL167_LOCUS64263</name>
</gene>
<dbReference type="SMART" id="SM00028">
    <property type="entry name" value="TPR"/>
    <property type="match status" value="2"/>
</dbReference>
<comment type="caution">
    <text evidence="4">The sequence shown here is derived from an EMBL/GenBank/DDBJ whole genome shotgun (WGS) entry which is preliminary data.</text>
</comment>
<feature type="non-terminal residue" evidence="4">
    <location>
        <position position="250"/>
    </location>
</feature>
<dbReference type="Gene3D" id="1.25.40.10">
    <property type="entry name" value="Tetratricopeptide repeat domain"/>
    <property type="match status" value="1"/>
</dbReference>
<dbReference type="InterPro" id="IPR019734">
    <property type="entry name" value="TPR_rpt"/>
</dbReference>
<accession>A0A8S3F2X9</accession>
<protein>
    <recommendedName>
        <fullName evidence="6">Kinesin light chain</fullName>
    </recommendedName>
</protein>
<keyword evidence="1" id="KW-0677">Repeat</keyword>
<dbReference type="SUPFAM" id="SSF48452">
    <property type="entry name" value="TPR-like"/>
    <property type="match status" value="1"/>
</dbReference>